<keyword evidence="4" id="KW-1185">Reference proteome</keyword>
<dbReference type="Proteomes" id="UP000510647">
    <property type="component" value="Chromosome 2"/>
</dbReference>
<evidence type="ECO:0000259" key="2">
    <source>
        <dbReference type="PROSITE" id="PS50020"/>
    </source>
</evidence>
<proteinExistence type="predicted"/>
<dbReference type="SUPFAM" id="SSF51045">
    <property type="entry name" value="WW domain"/>
    <property type="match status" value="1"/>
</dbReference>
<dbReference type="Pfam" id="PF00397">
    <property type="entry name" value="WW"/>
    <property type="match status" value="1"/>
</dbReference>
<evidence type="ECO:0000313" key="4">
    <source>
        <dbReference type="Proteomes" id="UP000510647"/>
    </source>
</evidence>
<feature type="compositionally biased region" description="Low complexity" evidence="1">
    <location>
        <begin position="60"/>
        <end position="108"/>
    </location>
</feature>
<feature type="compositionally biased region" description="Pro residues" evidence="1">
    <location>
        <begin position="48"/>
        <end position="59"/>
    </location>
</feature>
<evidence type="ECO:0000256" key="1">
    <source>
        <dbReference type="SAM" id="MobiDB-lite"/>
    </source>
</evidence>
<reference evidence="3 4" key="1">
    <citation type="submission" date="2020-06" db="EMBL/GenBank/DDBJ databases">
        <title>The yeast mating-type switching endonuclease HO is a domesticated member of an unorthodox homing genetic element family.</title>
        <authorList>
            <person name="Coughlan A.Y."/>
            <person name="Lombardi L."/>
            <person name="Braun-Galleani S."/>
            <person name="Martos A.R."/>
            <person name="Galeote V."/>
            <person name="Bigey F."/>
            <person name="Dequin S."/>
            <person name="Byrne K.P."/>
            <person name="Wolfe K.H."/>
        </authorList>
    </citation>
    <scope>NUCLEOTIDE SEQUENCE [LARGE SCALE GENOMIC DNA]</scope>
    <source>
        <strain evidence="3 4">CBS2947</strain>
    </source>
</reference>
<dbReference type="SMART" id="SM00456">
    <property type="entry name" value="WW"/>
    <property type="match status" value="1"/>
</dbReference>
<dbReference type="EMBL" id="CP059268">
    <property type="protein sequence ID" value="QLQ79282.1"/>
    <property type="molecule type" value="Genomic_DNA"/>
</dbReference>
<dbReference type="CDD" id="cd00201">
    <property type="entry name" value="WW"/>
    <property type="match status" value="1"/>
</dbReference>
<dbReference type="OrthoDB" id="2444812at2759"/>
<dbReference type="PROSITE" id="PS50020">
    <property type="entry name" value="WW_DOMAIN_2"/>
    <property type="match status" value="1"/>
</dbReference>
<dbReference type="Gene3D" id="2.20.70.10">
    <property type="match status" value="1"/>
</dbReference>
<feature type="region of interest" description="Disordered" evidence="1">
    <location>
        <begin position="36"/>
        <end position="110"/>
    </location>
</feature>
<protein>
    <recommendedName>
        <fullName evidence="2">WW domain-containing protein</fullName>
    </recommendedName>
</protein>
<accession>A0A7H9HSF3</accession>
<dbReference type="AlphaFoldDB" id="A0A7H9HSF3"/>
<gene>
    <name evidence="3" type="ORF">HG537_0B06300</name>
</gene>
<organism evidence="3 4">
    <name type="scientific">Torulaspora globosa</name>
    <dbReference type="NCBI Taxonomy" id="48254"/>
    <lineage>
        <taxon>Eukaryota</taxon>
        <taxon>Fungi</taxon>
        <taxon>Dikarya</taxon>
        <taxon>Ascomycota</taxon>
        <taxon>Saccharomycotina</taxon>
        <taxon>Saccharomycetes</taxon>
        <taxon>Saccharomycetales</taxon>
        <taxon>Saccharomycetaceae</taxon>
        <taxon>Torulaspora</taxon>
    </lineage>
</organism>
<dbReference type="InterPro" id="IPR001202">
    <property type="entry name" value="WW_dom"/>
</dbReference>
<dbReference type="InterPro" id="IPR036020">
    <property type="entry name" value="WW_dom_sf"/>
</dbReference>
<evidence type="ECO:0000313" key="3">
    <source>
        <dbReference type="EMBL" id="QLQ79282.1"/>
    </source>
</evidence>
<sequence>MAQSKDVVPRVPDGWKAVFDEEYKQWFFVDLSTKKSQWEAPRGTEWPPSRPSGPPPPPAYDSQPQQQQRYAPQPSQQYYPQQTQPMYQQPMYQQPMYQQPMYQQAPPQRKNHAMRNGLLGAGAGMVGGFLLADAMQPDVIVENNYETVYDGGDFDGGDFGGDF</sequence>
<feature type="domain" description="WW" evidence="2">
    <location>
        <begin position="9"/>
        <end position="43"/>
    </location>
</feature>
<name>A0A7H9HSF3_9SACH</name>